<dbReference type="EMBL" id="MJEQ01003970">
    <property type="protein sequence ID" value="OIT21982.1"/>
    <property type="molecule type" value="Genomic_DNA"/>
</dbReference>
<evidence type="ECO:0000313" key="7">
    <source>
        <dbReference type="Proteomes" id="UP000187609"/>
    </source>
</evidence>
<dbReference type="Gene3D" id="1.20.140.40">
    <property type="entry name" value="Invertase/pectin methylesterase inhibitor family protein"/>
    <property type="match status" value="1"/>
</dbReference>
<keyword evidence="7" id="KW-1185">Reference proteome</keyword>
<reference evidence="6" key="1">
    <citation type="submission" date="2016-11" db="EMBL/GenBank/DDBJ databases">
        <title>The genome of Nicotiana attenuata.</title>
        <authorList>
            <person name="Xu S."/>
            <person name="Brockmoeller T."/>
            <person name="Gaquerel E."/>
            <person name="Navarro A."/>
            <person name="Kuhl H."/>
            <person name="Gase K."/>
            <person name="Ling Z."/>
            <person name="Zhou W."/>
            <person name="Kreitzer C."/>
            <person name="Stanke M."/>
            <person name="Tang H."/>
            <person name="Lyons E."/>
            <person name="Pandey P."/>
            <person name="Pandey S.P."/>
            <person name="Timmermann B."/>
            <person name="Baldwin I.T."/>
        </authorList>
    </citation>
    <scope>NUCLEOTIDE SEQUENCE [LARGE SCALE GENOMIC DNA]</scope>
    <source>
        <strain evidence="6">UT</strain>
    </source>
</reference>
<proteinExistence type="inferred from homology"/>
<protein>
    <recommendedName>
        <fullName evidence="5">Pectinesterase inhibitor domain-containing protein</fullName>
    </recommendedName>
</protein>
<dbReference type="Proteomes" id="UP000187609">
    <property type="component" value="Unassembled WGS sequence"/>
</dbReference>
<dbReference type="NCBIfam" id="TIGR01614">
    <property type="entry name" value="PME_inhib"/>
    <property type="match status" value="1"/>
</dbReference>
<evidence type="ECO:0000256" key="4">
    <source>
        <dbReference type="SAM" id="SignalP"/>
    </source>
</evidence>
<dbReference type="Gramene" id="OIT21982">
    <property type="protein sequence ID" value="OIT21982"/>
    <property type="gene ID" value="A4A49_52662"/>
</dbReference>
<comment type="caution">
    <text evidence="6">The sequence shown here is derived from an EMBL/GenBank/DDBJ whole genome shotgun (WGS) entry which is preliminary data.</text>
</comment>
<dbReference type="Pfam" id="PF04043">
    <property type="entry name" value="PMEI"/>
    <property type="match status" value="1"/>
</dbReference>
<name>A0A1J6JY02_NICAT</name>
<dbReference type="InterPro" id="IPR034086">
    <property type="entry name" value="PMEI_plant"/>
</dbReference>
<dbReference type="InterPro" id="IPR035513">
    <property type="entry name" value="Invertase/methylesterase_inhib"/>
</dbReference>
<dbReference type="AlphaFoldDB" id="A0A1J6JY02"/>
<comment type="similarity">
    <text evidence="3">Belongs to the PMEI family.</text>
</comment>
<feature type="domain" description="Pectinesterase inhibitor" evidence="5">
    <location>
        <begin position="30"/>
        <end position="170"/>
    </location>
</feature>
<evidence type="ECO:0000313" key="6">
    <source>
        <dbReference type="EMBL" id="OIT21982.1"/>
    </source>
</evidence>
<dbReference type="SMR" id="A0A1J6JY02"/>
<evidence type="ECO:0000256" key="1">
    <source>
        <dbReference type="ARBA" id="ARBA00022729"/>
    </source>
</evidence>
<evidence type="ECO:0000256" key="3">
    <source>
        <dbReference type="ARBA" id="ARBA00038471"/>
    </source>
</evidence>
<evidence type="ECO:0000256" key="2">
    <source>
        <dbReference type="ARBA" id="ARBA00023157"/>
    </source>
</evidence>
<dbReference type="CDD" id="cd15797">
    <property type="entry name" value="PMEI"/>
    <property type="match status" value="1"/>
</dbReference>
<dbReference type="PANTHER" id="PTHR36710">
    <property type="entry name" value="PECTINESTERASE INHIBITOR-LIKE"/>
    <property type="match status" value="1"/>
</dbReference>
<gene>
    <name evidence="6" type="ORF">A4A49_52662</name>
</gene>
<dbReference type="KEGG" id="nau:109218183"/>
<dbReference type="GO" id="GO:0046910">
    <property type="term" value="F:pectinesterase inhibitor activity"/>
    <property type="evidence" value="ECO:0007669"/>
    <property type="project" value="InterPro"/>
</dbReference>
<keyword evidence="2" id="KW-1015">Disulfide bond</keyword>
<feature type="signal peptide" evidence="4">
    <location>
        <begin position="1"/>
        <end position="26"/>
    </location>
</feature>
<dbReference type="InterPro" id="IPR052421">
    <property type="entry name" value="PCW_Enzyme_Inhibitor"/>
</dbReference>
<dbReference type="SMART" id="SM00856">
    <property type="entry name" value="PMEI"/>
    <property type="match status" value="1"/>
</dbReference>
<dbReference type="SUPFAM" id="SSF101148">
    <property type="entry name" value="Plant invertase/pectin methylesterase inhibitor"/>
    <property type="match status" value="1"/>
</dbReference>
<dbReference type="OMA" id="LIYFRTC"/>
<keyword evidence="1 4" id="KW-0732">Signal</keyword>
<feature type="chain" id="PRO_5013108789" description="Pectinesterase inhibitor domain-containing protein" evidence="4">
    <location>
        <begin position="27"/>
        <end position="179"/>
    </location>
</feature>
<dbReference type="OrthoDB" id="1094948at2759"/>
<organism evidence="6 7">
    <name type="scientific">Nicotiana attenuata</name>
    <name type="common">Coyote tobacco</name>
    <dbReference type="NCBI Taxonomy" id="49451"/>
    <lineage>
        <taxon>Eukaryota</taxon>
        <taxon>Viridiplantae</taxon>
        <taxon>Streptophyta</taxon>
        <taxon>Embryophyta</taxon>
        <taxon>Tracheophyta</taxon>
        <taxon>Spermatophyta</taxon>
        <taxon>Magnoliopsida</taxon>
        <taxon>eudicotyledons</taxon>
        <taxon>Gunneridae</taxon>
        <taxon>Pentapetalae</taxon>
        <taxon>asterids</taxon>
        <taxon>lamiids</taxon>
        <taxon>Solanales</taxon>
        <taxon>Solanaceae</taxon>
        <taxon>Nicotianoideae</taxon>
        <taxon>Nicotianeae</taxon>
        <taxon>Nicotiana</taxon>
    </lineage>
</organism>
<sequence>MTSSFASYLLLLALVANLIYFRTCLCVDAEGEVLIAGICKKVQDPTFCLNTFHQNIPNHPYTPTEVTRVAISQSLQHATDNRILIEKSKASSKDTEIQNLYAICDSGYGFLSTELQDASLSLAQKNYNALENSLSKCPKFVSDCHDAFGDKTTPDLLDRNRKQLDLVLMANFAEGLIQK</sequence>
<dbReference type="InterPro" id="IPR006501">
    <property type="entry name" value="Pectinesterase_inhib_dom"/>
</dbReference>
<evidence type="ECO:0000259" key="5">
    <source>
        <dbReference type="SMART" id="SM00856"/>
    </source>
</evidence>
<accession>A0A1J6JY02</accession>
<dbReference type="PANTHER" id="PTHR36710:SF1">
    <property type="entry name" value="F14J9.2 PROTEIN"/>
    <property type="match status" value="1"/>
</dbReference>